<proteinExistence type="predicted"/>
<dbReference type="InterPro" id="IPR014710">
    <property type="entry name" value="RmlC-like_jellyroll"/>
</dbReference>
<evidence type="ECO:0000313" key="3">
    <source>
        <dbReference type="Proteomes" id="UP000034107"/>
    </source>
</evidence>
<dbReference type="Pfam" id="PF07883">
    <property type="entry name" value="Cupin_2"/>
    <property type="match status" value="1"/>
</dbReference>
<organism evidence="2 3">
    <name type="scientific">Candidatus Nomurabacteria bacterium GW2011_GWA1_46_11</name>
    <dbReference type="NCBI Taxonomy" id="1618732"/>
    <lineage>
        <taxon>Bacteria</taxon>
        <taxon>Candidatus Nomuraibacteriota</taxon>
    </lineage>
</organism>
<feature type="domain" description="Cupin type-2" evidence="1">
    <location>
        <begin position="51"/>
        <end position="98"/>
    </location>
</feature>
<dbReference type="InterPro" id="IPR011051">
    <property type="entry name" value="RmlC_Cupin_sf"/>
</dbReference>
<comment type="caution">
    <text evidence="2">The sequence shown here is derived from an EMBL/GenBank/DDBJ whole genome shotgun (WGS) entry which is preliminary data.</text>
</comment>
<name>A0A0G1NP92_9BACT</name>
<sequence length="114" mass="12984">MKYSLKDANEIGWEGFKAWVYNTSEDFPNLSGLYIELSNRHGKVKSTKSDRAYLVLEGKGLFTIDGKDIPVEEMDLVIVPKDTPYDYKTEGGTVKMFLIHSPAYDRDAEVKLDE</sequence>
<evidence type="ECO:0000259" key="1">
    <source>
        <dbReference type="Pfam" id="PF07883"/>
    </source>
</evidence>
<dbReference type="AlphaFoldDB" id="A0A0G1NP92"/>
<dbReference type="Proteomes" id="UP000034107">
    <property type="component" value="Unassembled WGS sequence"/>
</dbReference>
<protein>
    <recommendedName>
        <fullName evidence="1">Cupin type-2 domain-containing protein</fullName>
    </recommendedName>
</protein>
<accession>A0A0G1NP92</accession>
<dbReference type="SUPFAM" id="SSF51182">
    <property type="entry name" value="RmlC-like cupins"/>
    <property type="match status" value="1"/>
</dbReference>
<evidence type="ECO:0000313" key="2">
    <source>
        <dbReference type="EMBL" id="KKU22226.1"/>
    </source>
</evidence>
<dbReference type="InterPro" id="IPR013096">
    <property type="entry name" value="Cupin_2"/>
</dbReference>
<dbReference type="Gene3D" id="2.60.120.10">
    <property type="entry name" value="Jelly Rolls"/>
    <property type="match status" value="1"/>
</dbReference>
<gene>
    <name evidence="2" type="ORF">UX31_C0005G0036</name>
</gene>
<reference evidence="2 3" key="1">
    <citation type="journal article" date="2015" name="Nature">
        <title>rRNA introns, odd ribosomes, and small enigmatic genomes across a large radiation of phyla.</title>
        <authorList>
            <person name="Brown C.T."/>
            <person name="Hug L.A."/>
            <person name="Thomas B.C."/>
            <person name="Sharon I."/>
            <person name="Castelle C.J."/>
            <person name="Singh A."/>
            <person name="Wilkins M.J."/>
            <person name="Williams K.H."/>
            <person name="Banfield J.F."/>
        </authorList>
    </citation>
    <scope>NUCLEOTIDE SEQUENCE [LARGE SCALE GENOMIC DNA]</scope>
</reference>
<dbReference type="EMBL" id="LCLS01000005">
    <property type="protein sequence ID" value="KKU22226.1"/>
    <property type="molecule type" value="Genomic_DNA"/>
</dbReference>